<dbReference type="RefSeq" id="WP_259092632.1">
    <property type="nucleotide sequence ID" value="NZ_CP130454.1"/>
</dbReference>
<dbReference type="InterPro" id="IPR038587">
    <property type="entry name" value="Ribosomal_eL40_sf"/>
</dbReference>
<evidence type="ECO:0000256" key="1">
    <source>
        <dbReference type="SAM" id="Phobius"/>
    </source>
</evidence>
<comment type="caution">
    <text evidence="3">The sequence shown here is derived from an EMBL/GenBank/DDBJ whole genome shotgun (WGS) entry which is preliminary data.</text>
</comment>
<dbReference type="SMART" id="SM00240">
    <property type="entry name" value="FHA"/>
    <property type="match status" value="1"/>
</dbReference>
<evidence type="ECO:0000313" key="4">
    <source>
        <dbReference type="Proteomes" id="UP001204798"/>
    </source>
</evidence>
<feature type="transmembrane region" description="Helical" evidence="1">
    <location>
        <begin position="159"/>
        <end position="177"/>
    </location>
</feature>
<gene>
    <name evidence="3" type="ORF">M2350_000295</name>
</gene>
<evidence type="ECO:0000313" key="3">
    <source>
        <dbReference type="EMBL" id="MCS3917898.1"/>
    </source>
</evidence>
<feature type="transmembrane region" description="Helical" evidence="1">
    <location>
        <begin position="127"/>
        <end position="152"/>
    </location>
</feature>
<organism evidence="3 4">
    <name type="scientific">Candidatus Fervidibacter sacchari</name>
    <dbReference type="NCBI Taxonomy" id="1448929"/>
    <lineage>
        <taxon>Bacteria</taxon>
        <taxon>Candidatus Fervidibacterota</taxon>
        <taxon>Candidatus Fervidibacter</taxon>
    </lineage>
</organism>
<keyword evidence="4" id="KW-1185">Reference proteome</keyword>
<dbReference type="EMBL" id="JANUCP010000001">
    <property type="protein sequence ID" value="MCS3917898.1"/>
    <property type="molecule type" value="Genomic_DNA"/>
</dbReference>
<keyword evidence="1" id="KW-0472">Membrane</keyword>
<dbReference type="SUPFAM" id="SSF49879">
    <property type="entry name" value="SMAD/FHA domain"/>
    <property type="match status" value="1"/>
</dbReference>
<keyword evidence="1" id="KW-0812">Transmembrane</keyword>
<feature type="transmembrane region" description="Helical" evidence="1">
    <location>
        <begin position="84"/>
        <end position="107"/>
    </location>
</feature>
<feature type="transmembrane region" description="Helical" evidence="1">
    <location>
        <begin position="197"/>
        <end position="218"/>
    </location>
</feature>
<dbReference type="CDD" id="cd00060">
    <property type="entry name" value="FHA"/>
    <property type="match status" value="1"/>
</dbReference>
<dbReference type="PROSITE" id="PS50006">
    <property type="entry name" value="FHA_DOMAIN"/>
    <property type="match status" value="1"/>
</dbReference>
<dbReference type="Proteomes" id="UP001204798">
    <property type="component" value="Unassembled WGS sequence"/>
</dbReference>
<feature type="domain" description="FHA" evidence="2">
    <location>
        <begin position="247"/>
        <end position="296"/>
    </location>
</feature>
<accession>A0ABT2EIX7</accession>
<dbReference type="Gene3D" id="2.60.200.20">
    <property type="match status" value="1"/>
</dbReference>
<dbReference type="Gene3D" id="4.10.1060.50">
    <property type="match status" value="1"/>
</dbReference>
<feature type="transmembrane region" description="Helical" evidence="1">
    <location>
        <begin position="15"/>
        <end position="32"/>
    </location>
</feature>
<evidence type="ECO:0000259" key="2">
    <source>
        <dbReference type="PROSITE" id="PS50006"/>
    </source>
</evidence>
<name>A0ABT2EIX7_9BACT</name>
<protein>
    <submittedName>
        <fullName evidence="3">MFS family permease/ribosomal protein L40E</fullName>
    </submittedName>
</protein>
<dbReference type="InterPro" id="IPR000253">
    <property type="entry name" value="FHA_dom"/>
</dbReference>
<dbReference type="InterPro" id="IPR008984">
    <property type="entry name" value="SMAD_FHA_dom_sf"/>
</dbReference>
<feature type="transmembrane region" description="Helical" evidence="1">
    <location>
        <begin position="52"/>
        <end position="72"/>
    </location>
</feature>
<dbReference type="InterPro" id="IPR055999">
    <property type="entry name" value="DUF7577"/>
</dbReference>
<dbReference type="Pfam" id="PF24463">
    <property type="entry name" value="DUF7577"/>
    <property type="match status" value="1"/>
</dbReference>
<reference evidence="3 4" key="1">
    <citation type="submission" date="2022-08" db="EMBL/GenBank/DDBJ databases">
        <title>Bacterial and archaeal communities from various locations to study Microbial Dark Matter (Phase II).</title>
        <authorList>
            <person name="Stepanauskas R."/>
        </authorList>
    </citation>
    <scope>NUCLEOTIDE SEQUENCE [LARGE SCALE GENOMIC DNA]</scope>
    <source>
        <strain evidence="3 4">PD1</strain>
    </source>
</reference>
<keyword evidence="1" id="KW-1133">Transmembrane helix</keyword>
<dbReference type="Pfam" id="PF00498">
    <property type="entry name" value="FHA"/>
    <property type="match status" value="1"/>
</dbReference>
<proteinExistence type="predicted"/>
<sequence length="357" mass="38431">MSWQQRFAHLMGRSGARALFGAIGGLAAWILVEPFTTDVGSIRELFEGPQSTPGTAVWALVGAFIGVAIVGLEELLWGSKQKALRSVIVTGILGVFGGSFAFTLGGWVFNLFGKVVLSYPEGSPMQLFWLIVARSFTWALVGALLGLALGAARKSWKGALNSAIGGLLGGFAGGVLFDTIAPHIGFVLTLGLTESGWASRLIGLVLMGALIGLFSTIAEQLLAPASLKVVSSGRMEGREFVIDKPVVTIGRDERCDVALYYDRDIAMQHALIRWENGGYAIVPEGNAVVLVNNQPVRHHRLKDKDIITVGQTRLMFRERYAVAFVQKERTPQAKICPSCGTLNRATAKFCHQCGRSL</sequence>